<dbReference type="GeneID" id="8858188"/>
<dbReference type="InterPro" id="IPR044926">
    <property type="entry name" value="RGS_subdomain_2"/>
</dbReference>
<reference evidence="4 5" key="1">
    <citation type="journal article" date="2010" name="Cell">
        <title>The genome of Naegleria gruberi illuminates early eukaryotic versatility.</title>
        <authorList>
            <person name="Fritz-Laylin L.K."/>
            <person name="Prochnik S.E."/>
            <person name="Ginger M.L."/>
            <person name="Dacks J.B."/>
            <person name="Carpenter M.L."/>
            <person name="Field M.C."/>
            <person name="Kuo A."/>
            <person name="Paredez A."/>
            <person name="Chapman J."/>
            <person name="Pham J."/>
            <person name="Shu S."/>
            <person name="Neupane R."/>
            <person name="Cipriano M."/>
            <person name="Mancuso J."/>
            <person name="Tu H."/>
            <person name="Salamov A."/>
            <person name="Lindquist E."/>
            <person name="Shapiro H."/>
            <person name="Lucas S."/>
            <person name="Grigoriev I.V."/>
            <person name="Cande W.Z."/>
            <person name="Fulton C."/>
            <person name="Rokhsar D.S."/>
            <person name="Dawson S.C."/>
        </authorList>
    </citation>
    <scope>NUCLEOTIDE SEQUENCE [LARGE SCALE GENOMIC DNA]</scope>
    <source>
        <strain evidence="4 5">NEG-M</strain>
    </source>
</reference>
<accession>D2VXV6</accession>
<evidence type="ECO:0000313" key="5">
    <source>
        <dbReference type="Proteomes" id="UP000006671"/>
    </source>
</evidence>
<dbReference type="Pfam" id="PF00615">
    <property type="entry name" value="RGS"/>
    <property type="match status" value="1"/>
</dbReference>
<feature type="transmembrane region" description="Helical" evidence="2">
    <location>
        <begin position="410"/>
        <end position="433"/>
    </location>
</feature>
<dbReference type="Proteomes" id="UP000006671">
    <property type="component" value="Unassembled WGS sequence"/>
</dbReference>
<keyword evidence="2" id="KW-0472">Membrane</keyword>
<evidence type="ECO:0000256" key="1">
    <source>
        <dbReference type="SAM" id="Coils"/>
    </source>
</evidence>
<feature type="transmembrane region" description="Helical" evidence="2">
    <location>
        <begin position="375"/>
        <end position="398"/>
    </location>
</feature>
<dbReference type="RefSeq" id="XP_002671100.1">
    <property type="nucleotide sequence ID" value="XM_002671054.1"/>
</dbReference>
<evidence type="ECO:0000259" key="3">
    <source>
        <dbReference type="Pfam" id="PF00615"/>
    </source>
</evidence>
<dbReference type="InParanoid" id="D2VXV6"/>
<dbReference type="KEGG" id="ngr:NAEGRDRAFT_53117"/>
<feature type="coiled-coil region" evidence="1">
    <location>
        <begin position="562"/>
        <end position="589"/>
    </location>
</feature>
<protein>
    <submittedName>
        <fullName evidence="4">Predicted protein</fullName>
    </submittedName>
</protein>
<organism evidence="5">
    <name type="scientific">Naegleria gruberi</name>
    <name type="common">Amoeba</name>
    <dbReference type="NCBI Taxonomy" id="5762"/>
    <lineage>
        <taxon>Eukaryota</taxon>
        <taxon>Discoba</taxon>
        <taxon>Heterolobosea</taxon>
        <taxon>Tetramitia</taxon>
        <taxon>Eutetramitia</taxon>
        <taxon>Vahlkampfiidae</taxon>
        <taxon>Naegleria</taxon>
    </lineage>
</organism>
<dbReference type="VEuPathDB" id="AmoebaDB:NAEGRDRAFT_53117"/>
<dbReference type="EMBL" id="GG738908">
    <property type="protein sequence ID" value="EFC38356.1"/>
    <property type="molecule type" value="Genomic_DNA"/>
</dbReference>
<feature type="transmembrane region" description="Helical" evidence="2">
    <location>
        <begin position="162"/>
        <end position="184"/>
    </location>
</feature>
<keyword evidence="1" id="KW-0175">Coiled coil</keyword>
<feature type="transmembrane region" description="Helical" evidence="2">
    <location>
        <begin position="306"/>
        <end position="331"/>
    </location>
</feature>
<dbReference type="InterPro" id="IPR016137">
    <property type="entry name" value="RGS"/>
</dbReference>
<sequence length="644" mass="73555">MFGGLVLLLMNDSFITNGSDFIRKDSFEISTSNHELKLIEIYSNTTSSTEIRNDSSICHPILLEMGAESSLGLCDDQVSSKTIAAIFLFAHTILVIVTLSGLLYKLWKLRNDISNREANFLTITRNPLLMTLGSLIGWSYSLVMMGRVLIGRKVYPCFLFMFVFYMAVPGLASTIIIRCLRLIILSRMNELKVKIGNREMKSVPNQVNDKLERKYSNVVVDGGVVVESELKVVSSVTSTSTQQDAINSSLDNVSESESACTISAIPPSIEPQSMNITLEDSVSVNQPGYSKWESFERRWLMKMYKFLISSKFIAIWYASIAIIHIGIYIIIGAFDYFNFENGVNNFSIEERRSMSFVYDTRIFSVGGCGISFNSVLIFVIYLAVYGIVAIVMSIYSFLVKKDIWKVKTELILITLNWLIFSILYGVFSIIEVLSILVDYFFPTVAFILLACVIDTFVSCTIPVFFYQRSKNSKVANTRQVSTSNMLSKILFDKKWNEEFLIFSEKSYCPENLMCWNSIEIFRESSEKLRRKHIISILETYLLEGSPLELNVQRQIFNNFENITSIVRSIKAQEAELKRLAEENNKVVGTAVVALQRRKSMKIIQIPTNLFDSIQKHCEINMADCFDRFYVQHWQKLCMELDVEE</sequence>
<evidence type="ECO:0000256" key="2">
    <source>
        <dbReference type="SAM" id="Phobius"/>
    </source>
</evidence>
<keyword evidence="5" id="KW-1185">Reference proteome</keyword>
<proteinExistence type="predicted"/>
<dbReference type="OrthoDB" id="196547at2759"/>
<feature type="transmembrane region" description="Helical" evidence="2">
    <location>
        <begin position="128"/>
        <end position="150"/>
    </location>
</feature>
<dbReference type="Gene3D" id="1.10.167.10">
    <property type="entry name" value="Regulator of G-protein Signalling 4, domain 2"/>
    <property type="match status" value="1"/>
</dbReference>
<dbReference type="InterPro" id="IPR036305">
    <property type="entry name" value="RGS_sf"/>
</dbReference>
<keyword evidence="2" id="KW-0812">Transmembrane</keyword>
<name>D2VXV6_NAEGR</name>
<feature type="transmembrane region" description="Helical" evidence="2">
    <location>
        <begin position="83"/>
        <end position="107"/>
    </location>
</feature>
<gene>
    <name evidence="4" type="ORF">NAEGRDRAFT_53117</name>
</gene>
<feature type="transmembrane region" description="Helical" evidence="2">
    <location>
        <begin position="439"/>
        <end position="466"/>
    </location>
</feature>
<feature type="domain" description="RGS" evidence="3">
    <location>
        <begin position="486"/>
        <end position="562"/>
    </location>
</feature>
<evidence type="ECO:0000313" key="4">
    <source>
        <dbReference type="EMBL" id="EFC38356.1"/>
    </source>
</evidence>
<dbReference type="AlphaFoldDB" id="D2VXV6"/>
<keyword evidence="2" id="KW-1133">Transmembrane helix</keyword>
<dbReference type="SUPFAM" id="SSF48097">
    <property type="entry name" value="Regulator of G-protein signaling, RGS"/>
    <property type="match status" value="1"/>
</dbReference>